<name>M4B2V8_HYAAE</name>
<dbReference type="EnsemblProtists" id="HpaT800606">
    <property type="protein sequence ID" value="HpaP800606"/>
    <property type="gene ID" value="HpaG800606"/>
</dbReference>
<evidence type="ECO:0000313" key="1">
    <source>
        <dbReference type="EnsemblProtists" id="HpaP800606"/>
    </source>
</evidence>
<dbReference type="Proteomes" id="UP000011713">
    <property type="component" value="Unassembled WGS sequence"/>
</dbReference>
<protein>
    <submittedName>
        <fullName evidence="1">Uncharacterized protein</fullName>
    </submittedName>
</protein>
<reference evidence="2" key="1">
    <citation type="journal article" date="2010" name="Science">
        <title>Signatures of adaptation to obligate biotrophy in the Hyaloperonospora arabidopsidis genome.</title>
        <authorList>
            <person name="Baxter L."/>
            <person name="Tripathy S."/>
            <person name="Ishaque N."/>
            <person name="Boot N."/>
            <person name="Cabral A."/>
            <person name="Kemen E."/>
            <person name="Thines M."/>
            <person name="Ah-Fong A."/>
            <person name="Anderson R."/>
            <person name="Badejoko W."/>
            <person name="Bittner-Eddy P."/>
            <person name="Boore J.L."/>
            <person name="Chibucos M.C."/>
            <person name="Coates M."/>
            <person name="Dehal P."/>
            <person name="Delehaunty K."/>
            <person name="Dong S."/>
            <person name="Downton P."/>
            <person name="Dumas B."/>
            <person name="Fabro G."/>
            <person name="Fronick C."/>
            <person name="Fuerstenberg S.I."/>
            <person name="Fulton L."/>
            <person name="Gaulin E."/>
            <person name="Govers F."/>
            <person name="Hughes L."/>
            <person name="Humphray S."/>
            <person name="Jiang R.H."/>
            <person name="Judelson H."/>
            <person name="Kamoun S."/>
            <person name="Kyung K."/>
            <person name="Meijer H."/>
            <person name="Minx P."/>
            <person name="Morris P."/>
            <person name="Nelson J."/>
            <person name="Phuntumart V."/>
            <person name="Qutob D."/>
            <person name="Rehmany A."/>
            <person name="Rougon-Cardoso A."/>
            <person name="Ryden P."/>
            <person name="Torto-Alalibo T."/>
            <person name="Studholme D."/>
            <person name="Wang Y."/>
            <person name="Win J."/>
            <person name="Wood J."/>
            <person name="Clifton S.W."/>
            <person name="Rogers J."/>
            <person name="Van den Ackerveken G."/>
            <person name="Jones J.D."/>
            <person name="McDowell J.M."/>
            <person name="Beynon J."/>
            <person name="Tyler B.M."/>
        </authorList>
    </citation>
    <scope>NUCLEOTIDE SEQUENCE [LARGE SCALE GENOMIC DNA]</scope>
    <source>
        <strain evidence="2">Emoy2</strain>
    </source>
</reference>
<dbReference type="EMBL" id="JH598094">
    <property type="status" value="NOT_ANNOTATED_CDS"/>
    <property type="molecule type" value="Genomic_DNA"/>
</dbReference>
<proteinExistence type="predicted"/>
<dbReference type="InParanoid" id="M4B2V8"/>
<reference evidence="1" key="2">
    <citation type="submission" date="2015-06" db="UniProtKB">
        <authorList>
            <consortium name="EnsemblProtists"/>
        </authorList>
    </citation>
    <scope>IDENTIFICATION</scope>
    <source>
        <strain evidence="1">Emoy2</strain>
    </source>
</reference>
<organism evidence="1 2">
    <name type="scientific">Hyaloperonospora arabidopsidis (strain Emoy2)</name>
    <name type="common">Downy mildew agent</name>
    <name type="synonym">Peronospora arabidopsidis</name>
    <dbReference type="NCBI Taxonomy" id="559515"/>
    <lineage>
        <taxon>Eukaryota</taxon>
        <taxon>Sar</taxon>
        <taxon>Stramenopiles</taxon>
        <taxon>Oomycota</taxon>
        <taxon>Peronosporomycetes</taxon>
        <taxon>Peronosporales</taxon>
        <taxon>Peronosporaceae</taxon>
        <taxon>Hyaloperonospora</taxon>
    </lineage>
</organism>
<keyword evidence="2" id="KW-1185">Reference proteome</keyword>
<dbReference type="VEuPathDB" id="FungiDB:HpaG800606"/>
<accession>M4B2V8</accession>
<sequence length="90" mass="10526">MLLLVERLQRQTCNVQWLITRSHGKLDLMRASREAEASCAKLKSSRKGYRDNVPYKVTRTTYGGRFSVDDCSWGRFTLHQHSLKERPSIR</sequence>
<dbReference type="AlphaFoldDB" id="M4B2V8"/>
<dbReference type="HOGENOM" id="CLU_2445481_0_0_1"/>
<evidence type="ECO:0000313" key="2">
    <source>
        <dbReference type="Proteomes" id="UP000011713"/>
    </source>
</evidence>